<proteinExistence type="predicted"/>
<evidence type="ECO:0000313" key="1">
    <source>
        <dbReference type="EMBL" id="RJG21427.1"/>
    </source>
</evidence>
<keyword evidence="1" id="KW-0560">Oxidoreductase</keyword>
<dbReference type="OrthoDB" id="1664281at2"/>
<accession>A0A3A3GHN4</accession>
<organism evidence="1 2">
    <name type="scientific">Paenibacillus thiaminolyticus</name>
    <name type="common">Bacillus thiaminolyticus</name>
    <dbReference type="NCBI Taxonomy" id="49283"/>
    <lineage>
        <taxon>Bacteria</taxon>
        <taxon>Bacillati</taxon>
        <taxon>Bacillota</taxon>
        <taxon>Bacilli</taxon>
        <taxon>Bacillales</taxon>
        <taxon>Paenibacillaceae</taxon>
        <taxon>Paenibacillus</taxon>
    </lineage>
</organism>
<dbReference type="GO" id="GO:0004601">
    <property type="term" value="F:peroxidase activity"/>
    <property type="evidence" value="ECO:0007669"/>
    <property type="project" value="UniProtKB-KW"/>
</dbReference>
<dbReference type="Proteomes" id="UP000266177">
    <property type="component" value="Unassembled WGS sequence"/>
</dbReference>
<gene>
    <name evidence="1" type="ORF">DQX05_21380</name>
</gene>
<name>A0A3A3GHN4_PANTH</name>
<comment type="caution">
    <text evidence="1">The sequence shown here is derived from an EMBL/GenBank/DDBJ whole genome shotgun (WGS) entry which is preliminary data.</text>
</comment>
<reference evidence="1 2" key="1">
    <citation type="submission" date="2018-09" db="EMBL/GenBank/DDBJ databases">
        <title>Paenibacillus SK2017-BO5.</title>
        <authorList>
            <person name="Piskunova J.V."/>
            <person name="Dubiley S.A."/>
            <person name="Severinov K.V."/>
        </authorList>
    </citation>
    <scope>NUCLEOTIDE SEQUENCE [LARGE SCALE GENOMIC DNA]</scope>
    <source>
        <strain evidence="1 2">BO5</strain>
    </source>
</reference>
<dbReference type="AlphaFoldDB" id="A0A3A3GHN4"/>
<protein>
    <submittedName>
        <fullName evidence="1">Iron-dependent peroxidase</fullName>
    </submittedName>
</protein>
<keyword evidence="1" id="KW-0575">Peroxidase</keyword>
<sequence>MGVNYIWDLVIQAEQAGIEAKDIRFAPARVYSPYMELSLQDLNTYALQHLEKVEVNPYYRFYDLFKDLFDINNEEDTELRHALFDIILHFLTGIDRYQGMNRREYYIRFVLRDMAEGRFGPRVSEAIPLFTRDEQEAVACNVLRLYETGEAVYFLRDTMRRIFRRSTIYVNCEDKDELLIYVGHEKSEAVRAKVELITDLFLPARFHTEVYWRDHFGIIEVDDTMQLGRIALY</sequence>
<evidence type="ECO:0000313" key="2">
    <source>
        <dbReference type="Proteomes" id="UP000266177"/>
    </source>
</evidence>
<dbReference type="EMBL" id="QYZD01000024">
    <property type="protein sequence ID" value="RJG21427.1"/>
    <property type="molecule type" value="Genomic_DNA"/>
</dbReference>
<dbReference type="RefSeq" id="WP_119795502.1">
    <property type="nucleotide sequence ID" value="NZ_QYZD01000024.1"/>
</dbReference>